<dbReference type="PANTHER" id="PTHR47892">
    <property type="entry name" value="UNIVERSAL STRESS PROTEIN E"/>
    <property type="match status" value="1"/>
</dbReference>
<organism evidence="6 7">
    <name type="scientific">Ectopseudomonas chengduensis</name>
    <dbReference type="NCBI Taxonomy" id="489632"/>
    <lineage>
        <taxon>Bacteria</taxon>
        <taxon>Pseudomonadati</taxon>
        <taxon>Pseudomonadota</taxon>
        <taxon>Gammaproteobacteria</taxon>
        <taxon>Pseudomonadales</taxon>
        <taxon>Pseudomonadaceae</taxon>
        <taxon>Ectopseudomonas</taxon>
    </lineage>
</organism>
<dbReference type="InterPro" id="IPR006016">
    <property type="entry name" value="UspA"/>
</dbReference>
<dbReference type="GO" id="GO:0005737">
    <property type="term" value="C:cytoplasm"/>
    <property type="evidence" value="ECO:0007669"/>
    <property type="project" value="UniProtKB-SubCell"/>
</dbReference>
<proteinExistence type="inferred from homology"/>
<accession>A0A1G6KWK0</accession>
<dbReference type="EMBL" id="FMZQ01000002">
    <property type="protein sequence ID" value="SDC35469.1"/>
    <property type="molecule type" value="Genomic_DNA"/>
</dbReference>
<dbReference type="PANTHER" id="PTHR47892:SF1">
    <property type="entry name" value="UNIVERSAL STRESS PROTEIN E"/>
    <property type="match status" value="1"/>
</dbReference>
<keyword evidence="3" id="KW-0963">Cytoplasm</keyword>
<dbReference type="RefSeq" id="WP_021490226.1">
    <property type="nucleotide sequence ID" value="NZ_FMZQ01000002.1"/>
</dbReference>
<feature type="domain" description="UspA" evidence="5">
    <location>
        <begin position="179"/>
        <end position="297"/>
    </location>
</feature>
<dbReference type="Gene3D" id="3.40.50.12370">
    <property type="match status" value="1"/>
</dbReference>
<dbReference type="SUPFAM" id="SSF52402">
    <property type="entry name" value="Adenine nucleotide alpha hydrolases-like"/>
    <property type="match status" value="2"/>
</dbReference>
<sequence length="302" mass="34030">MKLQRLLVVIDAEHQQQPALQRAADVARKTGAELHLLQIEYHPSLEGGLLDSHLLNRARETILRQNHEALRASVAHLSDEGFKIEVDVRWGKRRHEEILSRVAVLQPDILFKSTHPSSALRRLLISDTSWQLIRRSPVPLWLVHDAEPHGQSLCAALDPLHSADKPAALDHQLIDTSQTLQAELGLQTEYLHAQAPLPRSLLFDAEVAQEYEDYVTQCSREHREAFDKLIAQHAIDRAQAHLLNGFAEEVIPRFVREHNIGLLVMGAIARGHLDSLLIGHTAERVLERVECDLLVIKPHGKG</sequence>
<feature type="domain" description="UspA" evidence="5">
    <location>
        <begin position="4"/>
        <end position="144"/>
    </location>
</feature>
<name>A0A1G6KWK0_9GAMM</name>
<evidence type="ECO:0000256" key="1">
    <source>
        <dbReference type="ARBA" id="ARBA00004496"/>
    </source>
</evidence>
<evidence type="ECO:0000259" key="5">
    <source>
        <dbReference type="Pfam" id="PF00582"/>
    </source>
</evidence>
<dbReference type="Proteomes" id="UP000199467">
    <property type="component" value="Unassembled WGS sequence"/>
</dbReference>
<keyword evidence="7" id="KW-1185">Reference proteome</keyword>
<evidence type="ECO:0000256" key="3">
    <source>
        <dbReference type="ARBA" id="ARBA00022490"/>
    </source>
</evidence>
<evidence type="ECO:0000256" key="2">
    <source>
        <dbReference type="ARBA" id="ARBA00008791"/>
    </source>
</evidence>
<evidence type="ECO:0000313" key="7">
    <source>
        <dbReference type="Proteomes" id="UP000199467"/>
    </source>
</evidence>
<evidence type="ECO:0000313" key="6">
    <source>
        <dbReference type="EMBL" id="SDC35469.1"/>
    </source>
</evidence>
<evidence type="ECO:0000256" key="4">
    <source>
        <dbReference type="ARBA" id="ARBA00037131"/>
    </source>
</evidence>
<comment type="subcellular location">
    <subcellularLocation>
        <location evidence="1">Cytoplasm</location>
    </subcellularLocation>
</comment>
<dbReference type="InterPro" id="IPR006015">
    <property type="entry name" value="Universal_stress_UspA"/>
</dbReference>
<dbReference type="Pfam" id="PF00582">
    <property type="entry name" value="Usp"/>
    <property type="match status" value="2"/>
</dbReference>
<gene>
    <name evidence="6" type="ORF">SAMN05216576_102259</name>
</gene>
<comment type="function">
    <text evidence="4">Required for resistance to DNA-damaging agents.</text>
</comment>
<protein>
    <submittedName>
        <fullName evidence="6">Universal stress protein E</fullName>
    </submittedName>
</protein>
<dbReference type="PRINTS" id="PR01438">
    <property type="entry name" value="UNVRSLSTRESS"/>
</dbReference>
<dbReference type="AlphaFoldDB" id="A0A1G6KWK0"/>
<comment type="similarity">
    <text evidence="2">Belongs to the universal stress protein A family.</text>
</comment>
<reference evidence="7" key="1">
    <citation type="submission" date="2016-10" db="EMBL/GenBank/DDBJ databases">
        <authorList>
            <person name="Varghese N."/>
            <person name="Submissions S."/>
        </authorList>
    </citation>
    <scope>NUCLEOTIDE SEQUENCE [LARGE SCALE GENOMIC DNA]</scope>
    <source>
        <strain evidence="7">DSM 26382</strain>
    </source>
</reference>